<dbReference type="PANTHER" id="PTHR23502">
    <property type="entry name" value="MAJOR FACILITATOR SUPERFAMILY"/>
    <property type="match status" value="1"/>
</dbReference>
<evidence type="ECO:0000256" key="2">
    <source>
        <dbReference type="ARBA" id="ARBA00022692"/>
    </source>
</evidence>
<dbReference type="PROSITE" id="PS50850">
    <property type="entry name" value="MFS"/>
    <property type="match status" value="1"/>
</dbReference>
<dbReference type="GO" id="GO:0022857">
    <property type="term" value="F:transmembrane transporter activity"/>
    <property type="evidence" value="ECO:0007669"/>
    <property type="project" value="InterPro"/>
</dbReference>
<feature type="transmembrane region" description="Helical" evidence="6">
    <location>
        <begin position="120"/>
        <end position="142"/>
    </location>
</feature>
<feature type="transmembrane region" description="Helical" evidence="6">
    <location>
        <begin position="28"/>
        <end position="46"/>
    </location>
</feature>
<feature type="domain" description="Major facilitator superfamily (MFS) profile" evidence="7">
    <location>
        <begin position="1"/>
        <end position="354"/>
    </location>
</feature>
<dbReference type="InterPro" id="IPR011701">
    <property type="entry name" value="MFS"/>
</dbReference>
<evidence type="ECO:0000313" key="8">
    <source>
        <dbReference type="EMBL" id="TFY56645.1"/>
    </source>
</evidence>
<dbReference type="STRING" id="34475.A0A4Y9Y2Q6"/>
<comment type="caution">
    <text evidence="8">The sequence shown here is derived from an EMBL/GenBank/DDBJ whole genome shotgun (WGS) entry which is preliminary data.</text>
</comment>
<dbReference type="Pfam" id="PF07690">
    <property type="entry name" value="MFS_1"/>
    <property type="match status" value="1"/>
</dbReference>
<evidence type="ECO:0000256" key="4">
    <source>
        <dbReference type="ARBA" id="ARBA00023136"/>
    </source>
</evidence>
<dbReference type="AlphaFoldDB" id="A0A4Y9Y2Q6"/>
<feature type="transmembrane region" description="Helical" evidence="6">
    <location>
        <begin position="58"/>
        <end position="83"/>
    </location>
</feature>
<gene>
    <name evidence="8" type="ORF">EVJ58_g7509</name>
</gene>
<sequence length="354" mass="37794">MIAGLGGNLYNPALAEVEADLHATSEQISLTVSLFILIQGGFPVFWSAISEIHGRKAVYLVSITLCALGCVVEALSTSISVLIGMRCLQAAGGSAVVTIGAATLADLYEPAQRGTMMGIYLCAPLLGPSLGPIIGGILAQAFNWRATFWFLVIFTGLCIIPFVFFKDTFRRERSLTYQAALQRHRGRETERAEPPNDTRQSSPSRPESPDDGPAEVKSDCSSVDTKVGDVDLEAHVPKLAGDPTPKKLRLSLKDVNPVQPMIQVLRRPNNVVIIIASAAIVAYGWVCEEHVHEAAVCVMLFLSGFLMITIYSSTLAYIVDANTGRSSSAVATNSCARGLSGFIAAEIAVPLQVG</sequence>
<dbReference type="InterPro" id="IPR020846">
    <property type="entry name" value="MFS_dom"/>
</dbReference>
<dbReference type="EMBL" id="SEKV01000487">
    <property type="protein sequence ID" value="TFY56645.1"/>
    <property type="molecule type" value="Genomic_DNA"/>
</dbReference>
<organism evidence="8 9">
    <name type="scientific">Rhodofomes roseus</name>
    <dbReference type="NCBI Taxonomy" id="34475"/>
    <lineage>
        <taxon>Eukaryota</taxon>
        <taxon>Fungi</taxon>
        <taxon>Dikarya</taxon>
        <taxon>Basidiomycota</taxon>
        <taxon>Agaricomycotina</taxon>
        <taxon>Agaricomycetes</taxon>
        <taxon>Polyporales</taxon>
        <taxon>Rhodofomes</taxon>
    </lineage>
</organism>
<proteinExistence type="predicted"/>
<evidence type="ECO:0000256" key="1">
    <source>
        <dbReference type="ARBA" id="ARBA00004141"/>
    </source>
</evidence>
<dbReference type="Gene3D" id="1.20.1720.10">
    <property type="entry name" value="Multidrug resistance protein D"/>
    <property type="match status" value="1"/>
</dbReference>
<evidence type="ECO:0000313" key="9">
    <source>
        <dbReference type="Proteomes" id="UP000298390"/>
    </source>
</evidence>
<name>A0A4Y9Y2Q6_9APHY</name>
<dbReference type="PANTHER" id="PTHR23502:SF5">
    <property type="entry name" value="QUINIDINE RESISTANCE PROTEIN 3"/>
    <property type="match status" value="1"/>
</dbReference>
<evidence type="ECO:0000256" key="6">
    <source>
        <dbReference type="SAM" id="Phobius"/>
    </source>
</evidence>
<dbReference type="Proteomes" id="UP000298390">
    <property type="component" value="Unassembled WGS sequence"/>
</dbReference>
<feature type="region of interest" description="Disordered" evidence="5">
    <location>
        <begin position="181"/>
        <end position="222"/>
    </location>
</feature>
<keyword evidence="2 6" id="KW-0812">Transmembrane</keyword>
<accession>A0A4Y9Y2Q6</accession>
<dbReference type="GO" id="GO:0005886">
    <property type="term" value="C:plasma membrane"/>
    <property type="evidence" value="ECO:0007669"/>
    <property type="project" value="TreeGrafter"/>
</dbReference>
<feature type="transmembrane region" description="Helical" evidence="6">
    <location>
        <begin position="148"/>
        <end position="165"/>
    </location>
</feature>
<feature type="transmembrane region" description="Helical" evidence="6">
    <location>
        <begin position="89"/>
        <end position="108"/>
    </location>
</feature>
<keyword evidence="3 6" id="KW-1133">Transmembrane helix</keyword>
<feature type="compositionally biased region" description="Basic and acidic residues" evidence="5">
    <location>
        <begin position="187"/>
        <end position="196"/>
    </location>
</feature>
<evidence type="ECO:0000256" key="3">
    <source>
        <dbReference type="ARBA" id="ARBA00022989"/>
    </source>
</evidence>
<evidence type="ECO:0000259" key="7">
    <source>
        <dbReference type="PROSITE" id="PS50850"/>
    </source>
</evidence>
<comment type="subcellular location">
    <subcellularLocation>
        <location evidence="1">Membrane</location>
        <topology evidence="1">Multi-pass membrane protein</topology>
    </subcellularLocation>
</comment>
<dbReference type="SUPFAM" id="SSF103473">
    <property type="entry name" value="MFS general substrate transporter"/>
    <property type="match status" value="1"/>
</dbReference>
<protein>
    <recommendedName>
        <fullName evidence="7">Major facilitator superfamily (MFS) profile domain-containing protein</fullName>
    </recommendedName>
</protein>
<evidence type="ECO:0000256" key="5">
    <source>
        <dbReference type="SAM" id="MobiDB-lite"/>
    </source>
</evidence>
<dbReference type="InterPro" id="IPR036259">
    <property type="entry name" value="MFS_trans_sf"/>
</dbReference>
<feature type="transmembrane region" description="Helical" evidence="6">
    <location>
        <begin position="269"/>
        <end position="286"/>
    </location>
</feature>
<feature type="transmembrane region" description="Helical" evidence="6">
    <location>
        <begin position="298"/>
        <end position="319"/>
    </location>
</feature>
<keyword evidence="4 6" id="KW-0472">Membrane</keyword>
<reference evidence="8 9" key="1">
    <citation type="submission" date="2019-01" db="EMBL/GenBank/DDBJ databases">
        <title>Genome sequencing of the rare red list fungi Fomitopsis rosea.</title>
        <authorList>
            <person name="Buettner E."/>
            <person name="Kellner H."/>
        </authorList>
    </citation>
    <scope>NUCLEOTIDE SEQUENCE [LARGE SCALE GENOMIC DNA]</scope>
    <source>
        <strain evidence="8 9">DSM 105464</strain>
    </source>
</reference>